<keyword evidence="1" id="KW-0812">Transmembrane</keyword>
<dbReference type="EMBL" id="MFSR01000097">
    <property type="protein sequence ID" value="OGI37176.1"/>
    <property type="molecule type" value="Genomic_DNA"/>
</dbReference>
<reference evidence="2 3" key="1">
    <citation type="journal article" date="2016" name="Nat. Commun.">
        <title>Thousands of microbial genomes shed light on interconnected biogeochemical processes in an aquifer system.</title>
        <authorList>
            <person name="Anantharaman K."/>
            <person name="Brown C.T."/>
            <person name="Hug L.A."/>
            <person name="Sharon I."/>
            <person name="Castelle C.J."/>
            <person name="Probst A.J."/>
            <person name="Thomas B.C."/>
            <person name="Singh A."/>
            <person name="Wilkins M.J."/>
            <person name="Karaoz U."/>
            <person name="Brodie E.L."/>
            <person name="Williams K.H."/>
            <person name="Hubbard S.S."/>
            <person name="Banfield J.F."/>
        </authorList>
    </citation>
    <scope>NUCLEOTIDE SEQUENCE [LARGE SCALE GENOMIC DNA]</scope>
</reference>
<protein>
    <submittedName>
        <fullName evidence="2">Uncharacterized protein</fullName>
    </submittedName>
</protein>
<dbReference type="AlphaFoldDB" id="A0A1F6SWR0"/>
<keyword evidence="1" id="KW-1133">Transmembrane helix</keyword>
<dbReference type="InterPro" id="IPR007272">
    <property type="entry name" value="Sulf_transp_TsuA/YedE"/>
</dbReference>
<dbReference type="Proteomes" id="UP000179334">
    <property type="component" value="Unassembled WGS sequence"/>
</dbReference>
<evidence type="ECO:0000313" key="3">
    <source>
        <dbReference type="Proteomes" id="UP000179334"/>
    </source>
</evidence>
<sequence>MFGDEASLAVAAMLGVGFGFFLERAGFGSARKLTAQFYLSDMSVFKVMFTAIVTAMVGVFALSASGWLDFSKIYLVPTYVVPQIIAGFVFGVGFVIGGYCPGTSVAGIATGRIDAGVYAIGMLTGIFIYAESFNSLFASWAEATPMGQITLPAVFGISPGYLVMAVAVMAIGAFALAERVESAFRRPD</sequence>
<dbReference type="Pfam" id="PF04143">
    <property type="entry name" value="Sulf_transp"/>
    <property type="match status" value="1"/>
</dbReference>
<feature type="transmembrane region" description="Helical" evidence="1">
    <location>
        <begin position="113"/>
        <end position="130"/>
    </location>
</feature>
<evidence type="ECO:0000256" key="1">
    <source>
        <dbReference type="SAM" id="Phobius"/>
    </source>
</evidence>
<gene>
    <name evidence="2" type="ORF">A2V91_06700</name>
</gene>
<feature type="transmembrane region" description="Helical" evidence="1">
    <location>
        <begin position="6"/>
        <end position="23"/>
    </location>
</feature>
<feature type="transmembrane region" description="Helical" evidence="1">
    <location>
        <begin position="80"/>
        <end position="101"/>
    </location>
</feature>
<feature type="transmembrane region" description="Helical" evidence="1">
    <location>
        <begin position="44"/>
        <end position="68"/>
    </location>
</feature>
<organism evidence="2 3">
    <name type="scientific">Candidatus Muproteobacteria bacterium RBG_16_64_10</name>
    <dbReference type="NCBI Taxonomy" id="1817757"/>
    <lineage>
        <taxon>Bacteria</taxon>
        <taxon>Pseudomonadati</taxon>
        <taxon>Pseudomonadota</taxon>
        <taxon>Candidatus Muproteobacteria</taxon>
    </lineage>
</organism>
<evidence type="ECO:0000313" key="2">
    <source>
        <dbReference type="EMBL" id="OGI37176.1"/>
    </source>
</evidence>
<feature type="transmembrane region" description="Helical" evidence="1">
    <location>
        <begin position="150"/>
        <end position="177"/>
    </location>
</feature>
<keyword evidence="1" id="KW-0472">Membrane</keyword>
<accession>A0A1F6SWR0</accession>
<name>A0A1F6SWR0_9PROT</name>
<proteinExistence type="predicted"/>
<comment type="caution">
    <text evidence="2">The sequence shown here is derived from an EMBL/GenBank/DDBJ whole genome shotgun (WGS) entry which is preliminary data.</text>
</comment>